<feature type="compositionally biased region" description="Low complexity" evidence="1">
    <location>
        <begin position="370"/>
        <end position="386"/>
    </location>
</feature>
<dbReference type="RefSeq" id="WP_006126705.1">
    <property type="nucleotide sequence ID" value="NZ_CP098609.1"/>
</dbReference>
<name>A0ABY4UUN6_STRFL</name>
<feature type="compositionally biased region" description="Polar residues" evidence="1">
    <location>
        <begin position="490"/>
        <end position="505"/>
    </location>
</feature>
<feature type="compositionally biased region" description="Low complexity" evidence="1">
    <location>
        <begin position="269"/>
        <end position="296"/>
    </location>
</feature>
<proteinExistence type="predicted"/>
<evidence type="ECO:0000256" key="1">
    <source>
        <dbReference type="SAM" id="MobiDB-lite"/>
    </source>
</evidence>
<dbReference type="Proteomes" id="UP001056079">
    <property type="component" value="Chromosome"/>
</dbReference>
<feature type="compositionally biased region" description="Polar residues" evidence="1">
    <location>
        <begin position="109"/>
        <end position="123"/>
    </location>
</feature>
<gene>
    <name evidence="2" type="ORF">K7395_14180</name>
</gene>
<organism evidence="2 3">
    <name type="scientific">Streptomyces filamentosus</name>
    <name type="common">Streptomyces roseosporus</name>
    <dbReference type="NCBI Taxonomy" id="67294"/>
    <lineage>
        <taxon>Bacteria</taxon>
        <taxon>Bacillati</taxon>
        <taxon>Actinomycetota</taxon>
        <taxon>Actinomycetes</taxon>
        <taxon>Kitasatosporales</taxon>
        <taxon>Streptomycetaceae</taxon>
        <taxon>Streptomyces</taxon>
    </lineage>
</organism>
<reference evidence="2" key="1">
    <citation type="submission" date="2021-08" db="EMBL/GenBank/DDBJ databases">
        <title>DNA methylation of m4C regulates biosynthesis of daptomycin in Streptomyces roseosporus L30.</title>
        <authorList>
            <person name="Fang J.-L."/>
        </authorList>
    </citation>
    <scope>NUCLEOTIDE SEQUENCE</scope>
    <source>
        <strain evidence="2">L30</strain>
    </source>
</reference>
<protein>
    <submittedName>
        <fullName evidence="2">Uncharacterized protein</fullName>
    </submittedName>
</protein>
<evidence type="ECO:0000313" key="3">
    <source>
        <dbReference type="Proteomes" id="UP001056079"/>
    </source>
</evidence>
<feature type="region of interest" description="Disordered" evidence="1">
    <location>
        <begin position="353"/>
        <end position="386"/>
    </location>
</feature>
<dbReference type="EMBL" id="CP098609">
    <property type="protein sequence ID" value="USC47814.1"/>
    <property type="molecule type" value="Genomic_DNA"/>
</dbReference>
<accession>A0ABY4UUN6</accession>
<feature type="compositionally biased region" description="Gly residues" evidence="1">
    <location>
        <begin position="45"/>
        <end position="58"/>
    </location>
</feature>
<feature type="region of interest" description="Disordered" evidence="1">
    <location>
        <begin position="486"/>
        <end position="507"/>
    </location>
</feature>
<feature type="compositionally biased region" description="Gly residues" evidence="1">
    <location>
        <begin position="1"/>
        <end position="11"/>
    </location>
</feature>
<evidence type="ECO:0000313" key="2">
    <source>
        <dbReference type="EMBL" id="USC47814.1"/>
    </source>
</evidence>
<feature type="compositionally biased region" description="Pro residues" evidence="1">
    <location>
        <begin position="152"/>
        <end position="175"/>
    </location>
</feature>
<keyword evidence="3" id="KW-1185">Reference proteome</keyword>
<sequence>MTQSGQGGQGGEHQLPAARPAHEGVVLPADGGAPWTPGALPADQGGQGGQGAPAGGQPWGQAWGPQSAGAPQPDQQAPGGYGYPQAQGSYGYPPAQPLPPAQQSPGPESHQQPGAYQQHGSYEQPQQPGAYQPQYQQHQPQPQHDQQHLPQPQQPPQPQSPSQPLPYAQPLPPEAGPGAPGGDADATQYIAPVPGGPGPVGPQPGGGDADATQYIPPVPGGAPYGIRPGAPGDRQPPAEFDNLFRSEEPAGATQQMPQFDAGQQPPPSYQQQGYQPQPQPQHPSQGGQLPPQAPGGYQSGLQGFQSRAEDDGPVGHQSGDAPRRRSAHIPLIAAVVVGCAVIGLGAGALMSGGDDSGKDDKQPVAAQSSPAEAEPTAKAAADPAKPQAEALDKLLADSNNSRAAVISAVEKIKSCKDLDRADADLRGAAQQRRDLVTRLDALTVDKLPQNAKLTAALNRAWKASAAADDHYATWARQAKKNKSVCKRGQARSTNETAKGNNQSGVATEAKREASKLWNAIAVKYGLTKHAYTEL</sequence>
<feature type="region of interest" description="Disordered" evidence="1">
    <location>
        <begin position="1"/>
        <end position="324"/>
    </location>
</feature>
<feature type="compositionally biased region" description="Low complexity" evidence="1">
    <location>
        <begin position="124"/>
        <end position="151"/>
    </location>
</feature>